<dbReference type="EMBL" id="JBHUOR010000138">
    <property type="protein sequence ID" value="MFD2870362.1"/>
    <property type="molecule type" value="Genomic_DNA"/>
</dbReference>
<gene>
    <name evidence="3" type="ORF">ACFSY7_17860</name>
</gene>
<feature type="domain" description="Tyr recombinase" evidence="2">
    <location>
        <begin position="2"/>
        <end position="183"/>
    </location>
</feature>
<keyword evidence="4" id="KW-1185">Reference proteome</keyword>
<dbReference type="RefSeq" id="WP_380148996.1">
    <property type="nucleotide sequence ID" value="NZ_JBHUOR010000138.1"/>
</dbReference>
<comment type="caution">
    <text evidence="3">The sequence shown here is derived from an EMBL/GenBank/DDBJ whole genome shotgun (WGS) entry which is preliminary data.</text>
</comment>
<organism evidence="3 4">
    <name type="scientific">Kurthia populi</name>
    <dbReference type="NCBI Taxonomy" id="1562132"/>
    <lineage>
        <taxon>Bacteria</taxon>
        <taxon>Bacillati</taxon>
        <taxon>Bacillota</taxon>
        <taxon>Bacilli</taxon>
        <taxon>Bacillales</taxon>
        <taxon>Caryophanaceae</taxon>
        <taxon>Kurthia</taxon>
    </lineage>
</organism>
<dbReference type="CDD" id="cd01192">
    <property type="entry name" value="INT_C_like_3"/>
    <property type="match status" value="1"/>
</dbReference>
<dbReference type="InterPro" id="IPR013762">
    <property type="entry name" value="Integrase-like_cat_sf"/>
</dbReference>
<evidence type="ECO:0000259" key="2">
    <source>
        <dbReference type="PROSITE" id="PS51898"/>
    </source>
</evidence>
<evidence type="ECO:0000313" key="4">
    <source>
        <dbReference type="Proteomes" id="UP001597568"/>
    </source>
</evidence>
<keyword evidence="1" id="KW-0233">DNA recombination</keyword>
<evidence type="ECO:0000256" key="1">
    <source>
        <dbReference type="ARBA" id="ARBA00023172"/>
    </source>
</evidence>
<dbReference type="InterPro" id="IPR002104">
    <property type="entry name" value="Integrase_catalytic"/>
</dbReference>
<dbReference type="Gene3D" id="1.10.443.10">
    <property type="entry name" value="Intergrase catalytic core"/>
    <property type="match status" value="1"/>
</dbReference>
<dbReference type="Proteomes" id="UP001597568">
    <property type="component" value="Unassembled WGS sequence"/>
</dbReference>
<name>A0ABW5Y687_9BACL</name>
<dbReference type="PANTHER" id="PTHR30349">
    <property type="entry name" value="PHAGE INTEGRASE-RELATED"/>
    <property type="match status" value="1"/>
</dbReference>
<evidence type="ECO:0000313" key="3">
    <source>
        <dbReference type="EMBL" id="MFD2870362.1"/>
    </source>
</evidence>
<proteinExistence type="predicted"/>
<dbReference type="InterPro" id="IPR011010">
    <property type="entry name" value="DNA_brk_join_enz"/>
</dbReference>
<reference evidence="4" key="1">
    <citation type="journal article" date="2019" name="Int. J. Syst. Evol. Microbiol.">
        <title>The Global Catalogue of Microorganisms (GCM) 10K type strain sequencing project: providing services to taxonomists for standard genome sequencing and annotation.</title>
        <authorList>
            <consortium name="The Broad Institute Genomics Platform"/>
            <consortium name="The Broad Institute Genome Sequencing Center for Infectious Disease"/>
            <person name="Wu L."/>
            <person name="Ma J."/>
        </authorList>
    </citation>
    <scope>NUCLEOTIDE SEQUENCE [LARGE SCALE GENOMIC DNA]</scope>
    <source>
        <strain evidence="4">KCTC 33522</strain>
    </source>
</reference>
<accession>A0ABW5Y687</accession>
<dbReference type="InterPro" id="IPR050090">
    <property type="entry name" value="Tyrosine_recombinase_XerCD"/>
</dbReference>
<dbReference type="PROSITE" id="PS51898">
    <property type="entry name" value="TYR_RECOMBINASE"/>
    <property type="match status" value="1"/>
</dbReference>
<sequence>MRFVQPIKDKEQLQEFADYLYAKNERDYIMFMLGVNLGLRVSDILPLRVRDVRNKDSVKVFEEKTGKFNQVVINYELKKALEHYIKGMKDNEYLIKSRKRTKTGKQQPIDRVQAYRILKQAAKAIGYTGDIGTHSLRKTFGYRFYQKSNQDVGALMRIFNHDDQTITLRYIGIEQEQVDNIIMHLHK</sequence>
<dbReference type="Pfam" id="PF00589">
    <property type="entry name" value="Phage_integrase"/>
    <property type="match status" value="1"/>
</dbReference>
<dbReference type="PANTHER" id="PTHR30349:SF82">
    <property type="entry name" value="INTEGRASE_RECOMBINASE YOEC-RELATED"/>
    <property type="match status" value="1"/>
</dbReference>
<dbReference type="SUPFAM" id="SSF56349">
    <property type="entry name" value="DNA breaking-rejoining enzymes"/>
    <property type="match status" value="1"/>
</dbReference>
<protein>
    <submittedName>
        <fullName evidence="3">Site-specific integrase</fullName>
    </submittedName>
</protein>